<dbReference type="Gene3D" id="6.10.250.3150">
    <property type="match status" value="1"/>
</dbReference>
<sequence>MRCLVLVFTLLVSLLVGSTPLLANASSQDEVSEKQLKALRQDISKLQGWLKEARGEHSQLENRLRETEVQIGQLVTRIADNSREASELEQRLTRLRSEQRGLQSQLDQQAGYLREQIRSAYAMGRQEYLKVLLNQQEPDRVARLLRYYDYINKKRTEQIEEYLGTARQLNVVQSEIITRGKTLEEVRRSLQSRRNELLAEQKKRQIVVKQLSQEIAGKGNELKTLLADQKRLEQLLEAVTEAIVRLPPPRDASPFPQMRGKLPWPIKGRVLSAYGSKQYNNRLTSHGLLIQAREGDAVRSIHGGRVVFADWLRGFGFMLIIDHGDGYMSLYGYNQTLTKQPGDWVHGGEVIATAGSTGGQQNNGLYFEIRSGGQPLDPISWIARR</sequence>
<dbReference type="SUPFAM" id="SSF51261">
    <property type="entry name" value="Duplicated hybrid motif"/>
    <property type="match status" value="1"/>
</dbReference>
<proteinExistence type="predicted"/>
<dbReference type="InterPro" id="IPR016047">
    <property type="entry name" value="M23ase_b-sheet_dom"/>
</dbReference>
<dbReference type="CDD" id="cd12797">
    <property type="entry name" value="M23_peptidase"/>
    <property type="match status" value="1"/>
</dbReference>
<dbReference type="PANTHER" id="PTHR21666">
    <property type="entry name" value="PEPTIDASE-RELATED"/>
    <property type="match status" value="1"/>
</dbReference>
<organism evidence="4 5">
    <name type="scientific">Marinospirillum insulare</name>
    <dbReference type="NCBI Taxonomy" id="217169"/>
    <lineage>
        <taxon>Bacteria</taxon>
        <taxon>Pseudomonadati</taxon>
        <taxon>Pseudomonadota</taxon>
        <taxon>Gammaproteobacteria</taxon>
        <taxon>Oceanospirillales</taxon>
        <taxon>Oceanospirillaceae</taxon>
        <taxon>Marinospirillum</taxon>
    </lineage>
</organism>
<dbReference type="InterPro" id="IPR011055">
    <property type="entry name" value="Dup_hybrid_motif"/>
</dbReference>
<reference evidence="5" key="1">
    <citation type="journal article" date="2019" name="Int. J. Syst. Evol. Microbiol.">
        <title>The Global Catalogue of Microorganisms (GCM) 10K type strain sequencing project: providing services to taxonomists for standard genome sequencing and annotation.</title>
        <authorList>
            <consortium name="The Broad Institute Genomics Platform"/>
            <consortium name="The Broad Institute Genome Sequencing Center for Infectious Disease"/>
            <person name="Wu L."/>
            <person name="Ma J."/>
        </authorList>
    </citation>
    <scope>NUCLEOTIDE SEQUENCE [LARGE SCALE GENOMIC DNA]</scope>
    <source>
        <strain evidence="5">NBRC 100033</strain>
    </source>
</reference>
<keyword evidence="2" id="KW-0732">Signal</keyword>
<dbReference type="PANTHER" id="PTHR21666:SF270">
    <property type="entry name" value="MUREIN HYDROLASE ACTIVATOR ENVC"/>
    <property type="match status" value="1"/>
</dbReference>
<dbReference type="Pfam" id="PF01551">
    <property type="entry name" value="Peptidase_M23"/>
    <property type="match status" value="1"/>
</dbReference>
<gene>
    <name evidence="4" type="ORF">GCM10007878_23090</name>
</gene>
<protein>
    <recommendedName>
        <fullName evidence="3">M23ase beta-sheet core domain-containing protein</fullName>
    </recommendedName>
</protein>
<dbReference type="RefSeq" id="WP_027850522.1">
    <property type="nucleotide sequence ID" value="NZ_BSOR01000039.1"/>
</dbReference>
<dbReference type="EMBL" id="BSOR01000039">
    <property type="protein sequence ID" value="GLR64871.1"/>
    <property type="molecule type" value="Genomic_DNA"/>
</dbReference>
<feature type="coiled-coil region" evidence="1">
    <location>
        <begin position="22"/>
        <end position="105"/>
    </location>
</feature>
<dbReference type="Gene3D" id="2.70.70.10">
    <property type="entry name" value="Glucose Permease (Domain IIA)"/>
    <property type="match status" value="1"/>
</dbReference>
<evidence type="ECO:0000256" key="2">
    <source>
        <dbReference type="SAM" id="SignalP"/>
    </source>
</evidence>
<dbReference type="InterPro" id="IPR050570">
    <property type="entry name" value="Cell_wall_metabolism_enzyme"/>
</dbReference>
<feature type="signal peptide" evidence="2">
    <location>
        <begin position="1"/>
        <end position="25"/>
    </location>
</feature>
<evidence type="ECO:0000259" key="3">
    <source>
        <dbReference type="Pfam" id="PF01551"/>
    </source>
</evidence>
<evidence type="ECO:0000313" key="5">
    <source>
        <dbReference type="Proteomes" id="UP001156682"/>
    </source>
</evidence>
<evidence type="ECO:0000256" key="1">
    <source>
        <dbReference type="SAM" id="Coils"/>
    </source>
</evidence>
<keyword evidence="1" id="KW-0175">Coiled coil</keyword>
<name>A0ABQ5ZZD2_9GAMM</name>
<dbReference type="Proteomes" id="UP001156682">
    <property type="component" value="Unassembled WGS sequence"/>
</dbReference>
<keyword evidence="5" id="KW-1185">Reference proteome</keyword>
<accession>A0ABQ5ZZD2</accession>
<feature type="chain" id="PRO_5046220849" description="M23ase beta-sheet core domain-containing protein" evidence="2">
    <location>
        <begin position="26"/>
        <end position="385"/>
    </location>
</feature>
<comment type="caution">
    <text evidence="4">The sequence shown here is derived from an EMBL/GenBank/DDBJ whole genome shotgun (WGS) entry which is preliminary data.</text>
</comment>
<evidence type="ECO:0000313" key="4">
    <source>
        <dbReference type="EMBL" id="GLR64871.1"/>
    </source>
</evidence>
<feature type="coiled-coil region" evidence="1">
    <location>
        <begin position="183"/>
        <end position="242"/>
    </location>
</feature>
<feature type="domain" description="M23ase beta-sheet core" evidence="3">
    <location>
        <begin position="285"/>
        <end position="378"/>
    </location>
</feature>